<evidence type="ECO:0000256" key="1">
    <source>
        <dbReference type="ARBA" id="ARBA00007274"/>
    </source>
</evidence>
<organism evidence="3 4">
    <name type="scientific">Allopontixanthobacter confluentis</name>
    <dbReference type="NCBI Taxonomy" id="1849021"/>
    <lineage>
        <taxon>Bacteria</taxon>
        <taxon>Pseudomonadati</taxon>
        <taxon>Pseudomonadota</taxon>
        <taxon>Alphaproteobacteria</taxon>
        <taxon>Sphingomonadales</taxon>
        <taxon>Erythrobacteraceae</taxon>
        <taxon>Allopontixanthobacter</taxon>
    </lineage>
</organism>
<reference evidence="3 4" key="1">
    <citation type="submission" date="2019-12" db="EMBL/GenBank/DDBJ databases">
        <title>Genomic-based taxomic classification of the family Erythrobacteraceae.</title>
        <authorList>
            <person name="Xu L."/>
        </authorList>
    </citation>
    <scope>NUCLEOTIDE SEQUENCE [LARGE SCALE GENOMIC DNA]</scope>
    <source>
        <strain evidence="3 4">KCTC 52259</strain>
    </source>
</reference>
<dbReference type="SUPFAM" id="SSF51161">
    <property type="entry name" value="Trimeric LpxA-like enzymes"/>
    <property type="match status" value="1"/>
</dbReference>
<keyword evidence="2 3" id="KW-0808">Transferase</keyword>
<gene>
    <name evidence="3" type="ORF">GRI44_11595</name>
</gene>
<accession>A0A6L7GH40</accession>
<comment type="caution">
    <text evidence="3">The sequence shown here is derived from an EMBL/GenBank/DDBJ whole genome shotgun (WGS) entry which is preliminary data.</text>
</comment>
<dbReference type="GO" id="GO:0005829">
    <property type="term" value="C:cytosol"/>
    <property type="evidence" value="ECO:0007669"/>
    <property type="project" value="TreeGrafter"/>
</dbReference>
<name>A0A6L7GH40_9SPHN</name>
<dbReference type="GO" id="GO:0008374">
    <property type="term" value="F:O-acyltransferase activity"/>
    <property type="evidence" value="ECO:0007669"/>
    <property type="project" value="TreeGrafter"/>
</dbReference>
<dbReference type="OrthoDB" id="9815592at2"/>
<comment type="similarity">
    <text evidence="1">Belongs to the transferase hexapeptide repeat family.</text>
</comment>
<dbReference type="RefSeq" id="WP_160601919.1">
    <property type="nucleotide sequence ID" value="NZ_WTYU01000002.1"/>
</dbReference>
<proteinExistence type="inferred from homology"/>
<dbReference type="InterPro" id="IPR011004">
    <property type="entry name" value="Trimer_LpxA-like_sf"/>
</dbReference>
<sequence>MTGFDDFDPHAAGPSFSLMNKLERIIFGTVWLVLARFTPPPLHGWRRLLLRAFGARIGRNARIHASVRIWLPRNLEIGENALIGPGARLYNQGQITIGANCVISQRAHICASTHSLSDPAFKLVLRPVRIENGCWVAAEAFVGPGVTMAPGCVLAARAALFGNGEAMAVYRGNPAQKIKDRVPHNGNDSQPSG</sequence>
<dbReference type="Proteomes" id="UP000473531">
    <property type="component" value="Unassembled WGS sequence"/>
</dbReference>
<dbReference type="PANTHER" id="PTHR23416:SF23">
    <property type="entry name" value="ACETYLTRANSFERASE C18B11.09C-RELATED"/>
    <property type="match status" value="1"/>
</dbReference>
<keyword evidence="4" id="KW-1185">Reference proteome</keyword>
<dbReference type="CDD" id="cd05825">
    <property type="entry name" value="LbH_wcaF_like"/>
    <property type="match status" value="1"/>
</dbReference>
<dbReference type="Gene3D" id="2.160.10.10">
    <property type="entry name" value="Hexapeptide repeat proteins"/>
    <property type="match status" value="1"/>
</dbReference>
<evidence type="ECO:0000256" key="2">
    <source>
        <dbReference type="ARBA" id="ARBA00022679"/>
    </source>
</evidence>
<dbReference type="PANTHER" id="PTHR23416">
    <property type="entry name" value="SIALIC ACID SYNTHASE-RELATED"/>
    <property type="match status" value="1"/>
</dbReference>
<dbReference type="InterPro" id="IPR051159">
    <property type="entry name" value="Hexapeptide_acetyltransf"/>
</dbReference>
<dbReference type="EMBL" id="WTYU01000002">
    <property type="protein sequence ID" value="MXP15393.1"/>
    <property type="molecule type" value="Genomic_DNA"/>
</dbReference>
<evidence type="ECO:0000313" key="3">
    <source>
        <dbReference type="EMBL" id="MXP15393.1"/>
    </source>
</evidence>
<dbReference type="AlphaFoldDB" id="A0A6L7GH40"/>
<protein>
    <submittedName>
        <fullName evidence="3">Putative colanic acid biosynthesis acetyltransferase</fullName>
    </submittedName>
</protein>
<evidence type="ECO:0000313" key="4">
    <source>
        <dbReference type="Proteomes" id="UP000473531"/>
    </source>
</evidence>